<sequence>MLNIGFSNKYFTLWDVCESTEYNSNGLPYKTTSYMYIQNLSIDKDSALNKAYNLGCKSKIVDYSLKGTKGWITKEKLYSDIPKHLAPFFMFGKYCDENIFDCTDYKYLYWYYSETNNIPAKKVLLNNGYFEHNGDLLSESEYNKINKLNKIISNIGDTIIITCDRNLKVDDDYNAYGYFEVSDDIKLPFYFNDFKVYDYRGIEYALPTINGAGKRIKNKQLEIKVSEVTSDVDIIVESFKIF</sequence>
<dbReference type="EMBL" id="AP019524">
    <property type="protein sequence ID" value="BBI90540.1"/>
    <property type="molecule type" value="Genomic_DNA"/>
</dbReference>
<proteinExistence type="predicted"/>
<evidence type="ECO:0000313" key="1">
    <source>
        <dbReference type="EMBL" id="BBI90540.1"/>
    </source>
</evidence>
<dbReference type="GeneID" id="55802953"/>
<dbReference type="Proteomes" id="UP000422648">
    <property type="component" value="Segment"/>
</dbReference>
<dbReference type="KEGG" id="vg:55802953"/>
<organism evidence="1 2">
    <name type="scientific">Tenacibaculum phage PTm1</name>
    <dbReference type="NCBI Taxonomy" id="2547425"/>
    <lineage>
        <taxon>Viruses</taxon>
        <taxon>Duplodnaviria</taxon>
        <taxon>Heunggongvirae</taxon>
        <taxon>Uroviricota</taxon>
        <taxon>Caudoviricetes</taxon>
        <taxon>Shirahamavirus</taxon>
        <taxon>Shirahamavirus PTm1</taxon>
    </lineage>
</organism>
<accession>A0A5S9HX94</accession>
<reference evidence="1 2" key="1">
    <citation type="journal article" date="2019" name="Arch. Virol.">
        <title>A novel jumbo Tenacibaculum maritimum lytic phage with head-fiber-like appendages.</title>
        <authorList>
            <person name="Kawato Y."/>
            <person name="Istiqomah I."/>
            <person name="Gaafar A.Y."/>
            <person name="Hanaoka M."/>
            <person name="Ishimaru K."/>
            <person name="Yasuike M."/>
            <person name="Nishiki I."/>
            <person name="Nakamura Y."/>
            <person name="Fujiwara A."/>
            <person name="Nakai T."/>
        </authorList>
    </citation>
    <scope>NUCLEOTIDE SEQUENCE [LARGE SCALE GENOMIC DNA]</scope>
    <source>
        <strain evidence="1 2">PTm1</strain>
    </source>
</reference>
<dbReference type="RefSeq" id="YP_009873832.1">
    <property type="nucleotide sequence ID" value="NC_049340.1"/>
</dbReference>
<keyword evidence="2" id="KW-1185">Reference proteome</keyword>
<evidence type="ECO:0000313" key="2">
    <source>
        <dbReference type="Proteomes" id="UP000422648"/>
    </source>
</evidence>
<protein>
    <submittedName>
        <fullName evidence="1">Uncharacterized protein</fullName>
    </submittedName>
</protein>
<name>A0A5S9HX94_9CAUD</name>